<dbReference type="EC" id="2.4.1.101" evidence="14"/>
<evidence type="ECO:0000256" key="1">
    <source>
        <dbReference type="ARBA" id="ARBA00001936"/>
    </source>
</evidence>
<evidence type="ECO:0000256" key="9">
    <source>
        <dbReference type="ARBA" id="ARBA00022968"/>
    </source>
</evidence>
<evidence type="ECO:0000313" key="20">
    <source>
        <dbReference type="Proteomes" id="UP000444721"/>
    </source>
</evidence>
<comment type="subcellular location">
    <subcellularLocation>
        <location evidence="2">Golgi apparatus membrane</location>
        <topology evidence="2">Single-pass type II membrane protein</topology>
    </subcellularLocation>
</comment>
<dbReference type="OMA" id="KGYDLSW"/>
<feature type="transmembrane region" description="Helical" evidence="18">
    <location>
        <begin position="26"/>
        <end position="45"/>
    </location>
</feature>
<keyword evidence="9" id="KW-0735">Signal-anchor</keyword>
<dbReference type="VEuPathDB" id="AmoebaDB:NF0045570"/>
<dbReference type="Pfam" id="PF03071">
    <property type="entry name" value="GNT-I"/>
    <property type="match status" value="1"/>
</dbReference>
<keyword evidence="11" id="KW-0333">Golgi apparatus</keyword>
<dbReference type="GeneID" id="68113986"/>
<keyword evidence="10 18" id="KW-1133">Transmembrane helix</keyword>
<evidence type="ECO:0000256" key="11">
    <source>
        <dbReference type="ARBA" id="ARBA00023034"/>
    </source>
</evidence>
<sequence length="448" mass="52440">MHLSRDFSKRSTFDIKSLLFKTKFRTFILLLWLLFFLYCGYYYFLLSSITSSEKKKLQIHSENNLETTTNTPNEHQQQVPNKEDKTNNLAKIDDPKIQQPIPPDSSNVIPIVIFTYQRAEYLKECIETLFRYIPSKGFHIYVSQDGFDEKVKETVDSFGDKIKKHFQRERNVIIPDKISNIVAYYSIAQHYKFGIDHVFAEDENYDRIIILEEDLRVAPDFFEYFTHMSPLLDMDTSLFCISAWNDNGMKGFVKDPAKFYRSDFFPGLGWMIRRKLWQDDFGPKWPLGFWDDWIREGTIRKGRSCIRPEISRTYTFGFKGGASSNQFSNYLHAIVLNSESIDWNKVDINSLVKSNYDQEFIKEVKSSTLINTNELGMKENEKIRLEYTTSDEYMRIAREIGIMADVKAGVPRGAYLGTVTVRLRSNTLYITTPSFAPQTYTNMPPYKI</sequence>
<dbReference type="Gene3D" id="3.90.550.10">
    <property type="entry name" value="Spore Coat Polysaccharide Biosynthesis Protein SpsA, Chain A"/>
    <property type="match status" value="1"/>
</dbReference>
<evidence type="ECO:0000256" key="2">
    <source>
        <dbReference type="ARBA" id="ARBA00004323"/>
    </source>
</evidence>
<evidence type="ECO:0000256" key="4">
    <source>
        <dbReference type="ARBA" id="ARBA00006492"/>
    </source>
</evidence>
<comment type="caution">
    <text evidence="19">The sequence shown here is derived from an EMBL/GenBank/DDBJ whole genome shotgun (WGS) entry which is preliminary data.</text>
</comment>
<keyword evidence="20" id="KW-1185">Reference proteome</keyword>
<evidence type="ECO:0000256" key="5">
    <source>
        <dbReference type="ARBA" id="ARBA00022676"/>
    </source>
</evidence>
<dbReference type="EMBL" id="VFQX01000053">
    <property type="protein sequence ID" value="KAF0974158.1"/>
    <property type="molecule type" value="Genomic_DNA"/>
</dbReference>
<keyword evidence="5" id="KW-0328">Glycosyltransferase</keyword>
<keyword evidence="7 18" id="KW-0812">Transmembrane</keyword>
<dbReference type="GO" id="GO:0000139">
    <property type="term" value="C:Golgi membrane"/>
    <property type="evidence" value="ECO:0007669"/>
    <property type="project" value="UniProtKB-SubCell"/>
</dbReference>
<dbReference type="SUPFAM" id="SSF53448">
    <property type="entry name" value="Nucleotide-diphospho-sugar transferases"/>
    <property type="match status" value="1"/>
</dbReference>
<evidence type="ECO:0000256" key="10">
    <source>
        <dbReference type="ARBA" id="ARBA00022989"/>
    </source>
</evidence>
<comment type="cofactor">
    <cofactor evidence="1">
        <name>Mn(2+)</name>
        <dbReference type="ChEBI" id="CHEBI:29035"/>
    </cofactor>
</comment>
<protein>
    <recommendedName>
        <fullName evidence="14">alpha-1,3-mannosyl-glycoprotein 2-beta-N-acetylglucosaminyltransferase</fullName>
        <ecNumber evidence="14">2.4.1.101</ecNumber>
    </recommendedName>
    <alternativeName>
        <fullName evidence="15">N-glycosyl-oligosaccharide-glycoprotein N-acetylglucosaminyltransferase I</fullName>
    </alternativeName>
</protein>
<reference evidence="19 20" key="1">
    <citation type="journal article" date="2019" name="Sci. Rep.">
        <title>Nanopore sequencing improves the draft genome of the human pathogenic amoeba Naegleria fowleri.</title>
        <authorList>
            <person name="Liechti N."/>
            <person name="Schurch N."/>
            <person name="Bruggmann R."/>
            <person name="Wittwer M."/>
        </authorList>
    </citation>
    <scope>NUCLEOTIDE SEQUENCE [LARGE SCALE GENOMIC DNA]</scope>
    <source>
        <strain evidence="19 20">ATCC 30894</strain>
    </source>
</reference>
<evidence type="ECO:0000256" key="15">
    <source>
        <dbReference type="ARBA" id="ARBA00041712"/>
    </source>
</evidence>
<dbReference type="VEuPathDB" id="AmoebaDB:FDP41_006768"/>
<evidence type="ECO:0000256" key="6">
    <source>
        <dbReference type="ARBA" id="ARBA00022679"/>
    </source>
</evidence>
<keyword evidence="8" id="KW-0479">Metal-binding</keyword>
<evidence type="ECO:0000313" key="19">
    <source>
        <dbReference type="EMBL" id="KAF0974158.1"/>
    </source>
</evidence>
<dbReference type="GO" id="GO:0046872">
    <property type="term" value="F:metal ion binding"/>
    <property type="evidence" value="ECO:0007669"/>
    <property type="project" value="UniProtKB-KW"/>
</dbReference>
<dbReference type="InterPro" id="IPR029044">
    <property type="entry name" value="Nucleotide-diphossugar_trans"/>
</dbReference>
<comment type="similarity">
    <text evidence="4">Belongs to the glycosyltransferase 13 family.</text>
</comment>
<evidence type="ECO:0000256" key="3">
    <source>
        <dbReference type="ARBA" id="ARBA00004922"/>
    </source>
</evidence>
<gene>
    <name evidence="19" type="ORF">FDP41_006768</name>
</gene>
<comment type="pathway">
    <text evidence="3">Protein modification; protein glycosylation.</text>
</comment>
<accession>A0A6A5BJB6</accession>
<evidence type="ECO:0000256" key="12">
    <source>
        <dbReference type="ARBA" id="ARBA00023136"/>
    </source>
</evidence>
<organism evidence="19 20">
    <name type="scientific">Naegleria fowleri</name>
    <name type="common">Brain eating amoeba</name>
    <dbReference type="NCBI Taxonomy" id="5763"/>
    <lineage>
        <taxon>Eukaryota</taxon>
        <taxon>Discoba</taxon>
        <taxon>Heterolobosea</taxon>
        <taxon>Tetramitia</taxon>
        <taxon>Eutetramitia</taxon>
        <taxon>Vahlkampfiidae</taxon>
        <taxon>Naegleria</taxon>
    </lineage>
</organism>
<dbReference type="UniPathway" id="UPA00378"/>
<feature type="region of interest" description="Disordered" evidence="17">
    <location>
        <begin position="63"/>
        <end position="86"/>
    </location>
</feature>
<dbReference type="AlphaFoldDB" id="A0A6A5BJB6"/>
<dbReference type="VEuPathDB" id="AmoebaDB:NfTy_075130"/>
<evidence type="ECO:0000256" key="18">
    <source>
        <dbReference type="SAM" id="Phobius"/>
    </source>
</evidence>
<dbReference type="InterPro" id="IPR052261">
    <property type="entry name" value="Glycosyltransferase_13"/>
</dbReference>
<dbReference type="OrthoDB" id="440755at2759"/>
<evidence type="ECO:0000256" key="13">
    <source>
        <dbReference type="ARBA" id="ARBA00023211"/>
    </source>
</evidence>
<dbReference type="FunFam" id="3.90.550.10:FF:000252">
    <property type="entry name" value="Protein O-linked-mannose beta-1,2-N-acetylglucosaminyltransferase 1"/>
    <property type="match status" value="1"/>
</dbReference>
<dbReference type="PANTHER" id="PTHR10468">
    <property type="entry name" value="PROTEIN O-LINKED-MANNOSE BETA-1,2-N-ACETYLGLUCOSAMINYLTRANSFERASE 1/ALPHA-1,3-MANNOSYL-GLYCOPROTEIN 2-BETA-N-ACETYLGLUCOSAMINYLTRANSFERASE"/>
    <property type="match status" value="1"/>
</dbReference>
<evidence type="ECO:0000256" key="16">
    <source>
        <dbReference type="ARBA" id="ARBA00049421"/>
    </source>
</evidence>
<keyword evidence="13" id="KW-0464">Manganese</keyword>
<dbReference type="RefSeq" id="XP_044558871.1">
    <property type="nucleotide sequence ID" value="XM_044710438.1"/>
</dbReference>
<keyword evidence="6" id="KW-0808">Transferase</keyword>
<evidence type="ECO:0000256" key="14">
    <source>
        <dbReference type="ARBA" id="ARBA00038949"/>
    </source>
</evidence>
<feature type="compositionally biased region" description="Low complexity" evidence="17">
    <location>
        <begin position="63"/>
        <end position="74"/>
    </location>
</feature>
<dbReference type="PANTHER" id="PTHR10468:SF0">
    <property type="entry name" value="ALPHA-1,3-MANNOSYL-GLYCOPROTEIN 2-BETA-N-ACETYLGLUCOSAMINYLTRANSFERASE"/>
    <property type="match status" value="1"/>
</dbReference>
<name>A0A6A5BJB6_NAEFO</name>
<evidence type="ECO:0000256" key="17">
    <source>
        <dbReference type="SAM" id="MobiDB-lite"/>
    </source>
</evidence>
<comment type="catalytic activity">
    <reaction evidence="16">
        <text>N(4)-(alpha-D-Man-(1-&gt;3)-[alpha-D-Man-(1-&gt;3)-[alpha-D-Man-(1-&gt;6)]-alpha-D-Man-(1-&gt;6)]-beta-D-Man-(1-&gt;4)-beta-D-GlcNAc-(1-&gt;4)-beta-D-GlcNAc)-L-asparaginyl-[protein] (N-glucan mannose isomer 5A1,2) + UDP-N-acetyl-alpha-D-glucosamine = N(4)-{beta-D-GlcNAc-(1-&gt;2)-alpha-D-Man-(1-&gt;3)-[alpha-D-Man-(1-&gt;3)-[alpha-D-Man-(1-&gt;6)]-alpha-D-Man-(1-&gt;6)]-beta-D-Man-(1-&gt;4)-beta-D-GlcNAc-(1-&gt;4)-beta-D-GlcNAc}-L-asparaginyl-[protein] + UDP + H(+)</text>
        <dbReference type="Rhea" id="RHEA:11456"/>
        <dbReference type="Rhea" id="RHEA-COMP:14367"/>
        <dbReference type="Rhea" id="RHEA-COMP:14368"/>
        <dbReference type="ChEBI" id="CHEBI:15378"/>
        <dbReference type="ChEBI" id="CHEBI:57705"/>
        <dbReference type="ChEBI" id="CHEBI:58223"/>
        <dbReference type="ChEBI" id="CHEBI:59087"/>
        <dbReference type="ChEBI" id="CHEBI:60625"/>
        <dbReference type="EC" id="2.4.1.101"/>
    </reaction>
</comment>
<dbReference type="GO" id="GO:0003827">
    <property type="term" value="F:alpha-1,3-mannosylglycoprotein 2-beta-N-acetylglucosaminyltransferase activity"/>
    <property type="evidence" value="ECO:0007669"/>
    <property type="project" value="UniProtKB-EC"/>
</dbReference>
<evidence type="ECO:0000256" key="8">
    <source>
        <dbReference type="ARBA" id="ARBA00022723"/>
    </source>
</evidence>
<dbReference type="InterPro" id="IPR004139">
    <property type="entry name" value="Glyco_trans_13"/>
</dbReference>
<keyword evidence="12 18" id="KW-0472">Membrane</keyword>
<proteinExistence type="inferred from homology"/>
<dbReference type="Proteomes" id="UP000444721">
    <property type="component" value="Unassembled WGS sequence"/>
</dbReference>
<evidence type="ECO:0000256" key="7">
    <source>
        <dbReference type="ARBA" id="ARBA00022692"/>
    </source>
</evidence>
<dbReference type="Gene3D" id="3.10.180.20">
    <property type="entry name" value="N-Acetylglucosaminyltransferase I, Domain 2"/>
    <property type="match status" value="1"/>
</dbReference>